<protein>
    <submittedName>
        <fullName evidence="6">Nickel transport system ATP-binding protein</fullName>
    </submittedName>
</protein>
<evidence type="ECO:0000256" key="4">
    <source>
        <dbReference type="ARBA" id="ARBA00022840"/>
    </source>
</evidence>
<accession>A0A841PNC6</accession>
<dbReference type="PANTHER" id="PTHR43776:SF7">
    <property type="entry name" value="D,D-DIPEPTIDE TRANSPORT ATP-BINDING PROTEIN DDPF-RELATED"/>
    <property type="match status" value="1"/>
</dbReference>
<dbReference type="GO" id="GO:0016887">
    <property type="term" value="F:ATP hydrolysis activity"/>
    <property type="evidence" value="ECO:0007669"/>
    <property type="project" value="InterPro"/>
</dbReference>
<keyword evidence="2" id="KW-0813">Transport</keyword>
<proteinExistence type="inferred from homology"/>
<dbReference type="SMART" id="SM00382">
    <property type="entry name" value="AAA"/>
    <property type="match status" value="1"/>
</dbReference>
<comment type="similarity">
    <text evidence="1">Belongs to the ABC transporter superfamily.</text>
</comment>
<dbReference type="Pfam" id="PF00005">
    <property type="entry name" value="ABC_tran"/>
    <property type="match status" value="1"/>
</dbReference>
<keyword evidence="3" id="KW-0547">Nucleotide-binding</keyword>
<evidence type="ECO:0000256" key="3">
    <source>
        <dbReference type="ARBA" id="ARBA00022741"/>
    </source>
</evidence>
<dbReference type="CDD" id="cd03257">
    <property type="entry name" value="ABC_NikE_OppD_transporters"/>
    <property type="match status" value="1"/>
</dbReference>
<evidence type="ECO:0000313" key="7">
    <source>
        <dbReference type="Proteomes" id="UP000568839"/>
    </source>
</evidence>
<dbReference type="InterPro" id="IPR003439">
    <property type="entry name" value="ABC_transporter-like_ATP-bd"/>
</dbReference>
<dbReference type="PROSITE" id="PS00211">
    <property type="entry name" value="ABC_TRANSPORTER_1"/>
    <property type="match status" value="1"/>
</dbReference>
<name>A0A841PNC6_9BACL</name>
<dbReference type="GO" id="GO:0055085">
    <property type="term" value="P:transmembrane transport"/>
    <property type="evidence" value="ECO:0007669"/>
    <property type="project" value="UniProtKB-ARBA"/>
</dbReference>
<organism evidence="6 7">
    <name type="scientific">Geomicrobium halophilum</name>
    <dbReference type="NCBI Taxonomy" id="549000"/>
    <lineage>
        <taxon>Bacteria</taxon>
        <taxon>Bacillati</taxon>
        <taxon>Bacillota</taxon>
        <taxon>Bacilli</taxon>
        <taxon>Bacillales</taxon>
        <taxon>Geomicrobium</taxon>
    </lineage>
</organism>
<dbReference type="GO" id="GO:0005524">
    <property type="term" value="F:ATP binding"/>
    <property type="evidence" value="ECO:0007669"/>
    <property type="project" value="UniProtKB-KW"/>
</dbReference>
<keyword evidence="7" id="KW-1185">Reference proteome</keyword>
<evidence type="ECO:0000259" key="5">
    <source>
        <dbReference type="PROSITE" id="PS50893"/>
    </source>
</evidence>
<feature type="domain" description="ABC transporter" evidence="5">
    <location>
        <begin position="3"/>
        <end position="241"/>
    </location>
</feature>
<dbReference type="PROSITE" id="PS50893">
    <property type="entry name" value="ABC_TRANSPORTER_2"/>
    <property type="match status" value="1"/>
</dbReference>
<evidence type="ECO:0000313" key="6">
    <source>
        <dbReference type="EMBL" id="MBB6448706.1"/>
    </source>
</evidence>
<dbReference type="InterPro" id="IPR003593">
    <property type="entry name" value="AAA+_ATPase"/>
</dbReference>
<dbReference type="SUPFAM" id="SSF52540">
    <property type="entry name" value="P-loop containing nucleoside triphosphate hydrolases"/>
    <property type="match status" value="1"/>
</dbReference>
<comment type="caution">
    <text evidence="6">The sequence shown here is derived from an EMBL/GenBank/DDBJ whole genome shotgun (WGS) entry which is preliminary data.</text>
</comment>
<dbReference type="AlphaFoldDB" id="A0A841PNC6"/>
<dbReference type="InterPro" id="IPR050319">
    <property type="entry name" value="ABC_transp_ATP-bind"/>
</dbReference>
<gene>
    <name evidence="6" type="ORF">HNR44_000655</name>
</gene>
<evidence type="ECO:0000256" key="1">
    <source>
        <dbReference type="ARBA" id="ARBA00005417"/>
    </source>
</evidence>
<sequence>MVVEVKKVAKSYGKKNGSRVLRDVSLHIEREACVALLGVSGVGKSTLGRIVVGLERADQGRIFIQGERILVGKNKRFRNKVQIVFQDPYSAFNPRLTMAQSLAEPLLIERVKKRERYERINAILEDVQLDQELLDRYPKQLSGGQLQRAAIARALICRPLFIVFDEVVSSLDVVQQHHILTLLHRLKETYDLSYLFITHDFQAAKYIADRILVLHAGEVVDQVEKNGNGSWQHFKHPQAIRLQEAVWS</sequence>
<evidence type="ECO:0000256" key="2">
    <source>
        <dbReference type="ARBA" id="ARBA00022448"/>
    </source>
</evidence>
<keyword evidence="4 6" id="KW-0067">ATP-binding</keyword>
<dbReference type="Gene3D" id="3.40.50.300">
    <property type="entry name" value="P-loop containing nucleotide triphosphate hydrolases"/>
    <property type="match status" value="1"/>
</dbReference>
<dbReference type="PANTHER" id="PTHR43776">
    <property type="entry name" value="TRANSPORT ATP-BINDING PROTEIN"/>
    <property type="match status" value="1"/>
</dbReference>
<reference evidence="6 7" key="1">
    <citation type="submission" date="2020-08" db="EMBL/GenBank/DDBJ databases">
        <title>Genomic Encyclopedia of Type Strains, Phase IV (KMG-IV): sequencing the most valuable type-strain genomes for metagenomic binning, comparative biology and taxonomic classification.</title>
        <authorList>
            <person name="Goeker M."/>
        </authorList>
    </citation>
    <scope>NUCLEOTIDE SEQUENCE [LARGE SCALE GENOMIC DNA]</scope>
    <source>
        <strain evidence="6 7">DSM 21769</strain>
    </source>
</reference>
<dbReference type="RefSeq" id="WP_184402661.1">
    <property type="nucleotide sequence ID" value="NZ_JACHHJ010000001.1"/>
</dbReference>
<dbReference type="EMBL" id="JACHHJ010000001">
    <property type="protein sequence ID" value="MBB6448706.1"/>
    <property type="molecule type" value="Genomic_DNA"/>
</dbReference>
<dbReference type="InterPro" id="IPR017871">
    <property type="entry name" value="ABC_transporter-like_CS"/>
</dbReference>
<dbReference type="InterPro" id="IPR027417">
    <property type="entry name" value="P-loop_NTPase"/>
</dbReference>
<dbReference type="Proteomes" id="UP000568839">
    <property type="component" value="Unassembled WGS sequence"/>
</dbReference>